<sequence length="245" mass="27409">MADFSCPICGGDKFVDFRGRTLEECKKCKSKARERAEILALKCLGYFESKKKKILHILPDRAAARFLSKTYGKGYTAKTIDSMAVDFVECESYPDLDALIESANDKYDIILHNNALEILSGLPMDAVTKLDGLLKPNGIHLFTVTVRGPRTDEGGGLMLDEAERSKRFGRGDRNRLFGAADFPRALATVRRQSNPRFNFAARFSDSDLDRWRIPPSEFRDINSNTVFYYVAPSFSEVVVEATAAA</sequence>
<dbReference type="RefSeq" id="WP_213358470.1">
    <property type="nucleotide sequence ID" value="NZ_BSFM01000012.1"/>
</dbReference>
<evidence type="ECO:0000313" key="1">
    <source>
        <dbReference type="EMBL" id="GLK84166.1"/>
    </source>
</evidence>
<protein>
    <recommendedName>
        <fullName evidence="3">Methyltransferase family protein</fullName>
    </recommendedName>
</protein>
<dbReference type="Proteomes" id="UP001143330">
    <property type="component" value="Unassembled WGS sequence"/>
</dbReference>
<dbReference type="AlphaFoldDB" id="A0A9W6JUU6"/>
<gene>
    <name evidence="1" type="ORF">GCM10017653_22360</name>
</gene>
<dbReference type="InterPro" id="IPR029063">
    <property type="entry name" value="SAM-dependent_MTases_sf"/>
</dbReference>
<reference evidence="1" key="1">
    <citation type="journal article" date="2014" name="Int. J. Syst. Evol. Microbiol.">
        <title>Complete genome sequence of Corynebacterium casei LMG S-19264T (=DSM 44701T), isolated from a smear-ripened cheese.</title>
        <authorList>
            <consortium name="US DOE Joint Genome Institute (JGI-PGF)"/>
            <person name="Walter F."/>
            <person name="Albersmeier A."/>
            <person name="Kalinowski J."/>
            <person name="Ruckert C."/>
        </authorList>
    </citation>
    <scope>NUCLEOTIDE SEQUENCE</scope>
    <source>
        <strain evidence="1">VKM B-2789</strain>
    </source>
</reference>
<proteinExistence type="predicted"/>
<comment type="caution">
    <text evidence="1">The sequence shown here is derived from an EMBL/GenBank/DDBJ whole genome shotgun (WGS) entry which is preliminary data.</text>
</comment>
<dbReference type="SUPFAM" id="SSF53335">
    <property type="entry name" value="S-adenosyl-L-methionine-dependent methyltransferases"/>
    <property type="match status" value="1"/>
</dbReference>
<dbReference type="EMBL" id="BSFM01000012">
    <property type="protein sequence ID" value="GLK84166.1"/>
    <property type="molecule type" value="Genomic_DNA"/>
</dbReference>
<evidence type="ECO:0000313" key="2">
    <source>
        <dbReference type="Proteomes" id="UP001143330"/>
    </source>
</evidence>
<name>A0A9W6JUU6_9HYPH</name>
<organism evidence="1 2">
    <name type="scientific">Ancylobacter defluvii</name>
    <dbReference type="NCBI Taxonomy" id="1282440"/>
    <lineage>
        <taxon>Bacteria</taxon>
        <taxon>Pseudomonadati</taxon>
        <taxon>Pseudomonadota</taxon>
        <taxon>Alphaproteobacteria</taxon>
        <taxon>Hyphomicrobiales</taxon>
        <taxon>Xanthobacteraceae</taxon>
        <taxon>Ancylobacter</taxon>
    </lineage>
</organism>
<accession>A0A9W6JUU6</accession>
<evidence type="ECO:0008006" key="3">
    <source>
        <dbReference type="Google" id="ProtNLM"/>
    </source>
</evidence>
<keyword evidence="2" id="KW-1185">Reference proteome</keyword>
<reference evidence="1" key="2">
    <citation type="submission" date="2023-01" db="EMBL/GenBank/DDBJ databases">
        <authorList>
            <person name="Sun Q."/>
            <person name="Evtushenko L."/>
        </authorList>
    </citation>
    <scope>NUCLEOTIDE SEQUENCE</scope>
    <source>
        <strain evidence="1">VKM B-2789</strain>
    </source>
</reference>